<accession>W6RUN8</accession>
<dbReference type="InterPro" id="IPR000878">
    <property type="entry name" value="4pyrrol_Mease"/>
</dbReference>
<dbReference type="PATRIC" id="fig|1216932.3.peg.141"/>
<comment type="subcellular location">
    <subcellularLocation>
        <location evidence="6">Cytoplasm</location>
    </subcellularLocation>
</comment>
<dbReference type="NCBIfam" id="TIGR00096">
    <property type="entry name" value="16S rRNA (cytidine(1402)-2'-O)-methyltransferase"/>
    <property type="match status" value="1"/>
</dbReference>
<keyword evidence="3 6" id="KW-0489">Methyltransferase</keyword>
<dbReference type="PANTHER" id="PTHR46111:SF1">
    <property type="entry name" value="RIBOSOMAL RNA SMALL SUBUNIT METHYLTRANSFERASE I"/>
    <property type="match status" value="1"/>
</dbReference>
<dbReference type="Gene3D" id="3.30.950.10">
    <property type="entry name" value="Methyltransferase, Cobalt-precorrin-4 Transmethylase, Domain 2"/>
    <property type="match status" value="1"/>
</dbReference>
<protein>
    <recommendedName>
        <fullName evidence="6">Ribosomal RNA small subunit methyltransferase I</fullName>
        <ecNumber evidence="6">2.1.1.198</ecNumber>
    </recommendedName>
    <alternativeName>
        <fullName evidence="6">16S rRNA 2'-O-ribose C1402 methyltransferase</fullName>
    </alternativeName>
    <alternativeName>
        <fullName evidence="6">rRNA (cytidine-2'-O-)-methyltransferase RsmI</fullName>
    </alternativeName>
</protein>
<dbReference type="GO" id="GO:0070677">
    <property type="term" value="F:rRNA (cytosine-2'-O-)-methyltransferase activity"/>
    <property type="evidence" value="ECO:0007669"/>
    <property type="project" value="UniProtKB-UniRule"/>
</dbReference>
<dbReference type="FunFam" id="3.30.950.10:FF:000002">
    <property type="entry name" value="Ribosomal RNA small subunit methyltransferase I"/>
    <property type="match status" value="1"/>
</dbReference>
<dbReference type="InterPro" id="IPR014776">
    <property type="entry name" value="4pyrrole_Mease_sub2"/>
</dbReference>
<dbReference type="AlphaFoldDB" id="W6RUN8"/>
<dbReference type="InterPro" id="IPR035996">
    <property type="entry name" value="4pyrrol_Methylase_sf"/>
</dbReference>
<evidence type="ECO:0000256" key="1">
    <source>
        <dbReference type="ARBA" id="ARBA00022490"/>
    </source>
</evidence>
<evidence type="ECO:0000256" key="3">
    <source>
        <dbReference type="ARBA" id="ARBA00022603"/>
    </source>
</evidence>
<evidence type="ECO:0000256" key="6">
    <source>
        <dbReference type="HAMAP-Rule" id="MF_01877"/>
    </source>
</evidence>
<dbReference type="InterPro" id="IPR014777">
    <property type="entry name" value="4pyrrole_Mease_sub1"/>
</dbReference>
<keyword evidence="5 6" id="KW-0949">S-adenosyl-L-methionine</keyword>
<proteinExistence type="inferred from homology"/>
<dbReference type="EC" id="2.1.1.198" evidence="6"/>
<dbReference type="SUPFAM" id="SSF53790">
    <property type="entry name" value="Tetrapyrrole methylase"/>
    <property type="match status" value="1"/>
</dbReference>
<evidence type="ECO:0000256" key="5">
    <source>
        <dbReference type="ARBA" id="ARBA00022691"/>
    </source>
</evidence>
<comment type="similarity">
    <text evidence="6">Belongs to the methyltransferase superfamily. RsmI family.</text>
</comment>
<dbReference type="PIRSF" id="PIRSF005917">
    <property type="entry name" value="MTase_YraL"/>
    <property type="match status" value="1"/>
</dbReference>
<evidence type="ECO:0000256" key="4">
    <source>
        <dbReference type="ARBA" id="ARBA00022679"/>
    </source>
</evidence>
<dbReference type="Proteomes" id="UP000019426">
    <property type="component" value="Chromosome M2/40_rep1"/>
</dbReference>
<comment type="catalytic activity">
    <reaction evidence="6">
        <text>cytidine(1402) in 16S rRNA + S-adenosyl-L-methionine = 2'-O-methylcytidine(1402) in 16S rRNA + S-adenosyl-L-homocysteine + H(+)</text>
        <dbReference type="Rhea" id="RHEA:42924"/>
        <dbReference type="Rhea" id="RHEA-COMP:10285"/>
        <dbReference type="Rhea" id="RHEA-COMP:10286"/>
        <dbReference type="ChEBI" id="CHEBI:15378"/>
        <dbReference type="ChEBI" id="CHEBI:57856"/>
        <dbReference type="ChEBI" id="CHEBI:59789"/>
        <dbReference type="ChEBI" id="CHEBI:74495"/>
        <dbReference type="ChEBI" id="CHEBI:82748"/>
        <dbReference type="EC" id="2.1.1.198"/>
    </reaction>
</comment>
<comment type="function">
    <text evidence="6">Catalyzes the 2'-O-methylation of the ribose of cytidine 1402 (C1402) in 16S rRNA.</text>
</comment>
<dbReference type="PANTHER" id="PTHR46111">
    <property type="entry name" value="RIBOSOMAL RNA SMALL SUBUNIT METHYLTRANSFERASE I"/>
    <property type="match status" value="1"/>
</dbReference>
<sequence length="278" mass="31697">MNGKLYIVGTPIGNLKDITLRALEVLKSCDLVAAEDTRVTMRLLSHFEIKKPLISYHKYNEEGRSENILDKVKEGQIVALVSDAGMPGISDPGAVIIEKAVEEGIDFEVIPGPTAVVTALVNSTLDTTKFAFRGFFPRENKEREEIFKEIEGYRDTIIFYEAPHRIISTLEFLKDRIPGRRMALSRELTKAYEETIRGTVEEVYNKICDTGVRGEIVILIEGKSDDEIEKENRSKWEHMTIEEHIDYYIEKGNSKKEAIKIVAKERGISKREVYAYSY</sequence>
<dbReference type="HOGENOM" id="CLU_044779_4_0_9"/>
<dbReference type="Pfam" id="PF00590">
    <property type="entry name" value="TP_methylase"/>
    <property type="match status" value="1"/>
</dbReference>
<dbReference type="InterPro" id="IPR018063">
    <property type="entry name" value="SAM_MeTrfase_RsmI_CS"/>
</dbReference>
<dbReference type="PROSITE" id="PS01296">
    <property type="entry name" value="RSMI"/>
    <property type="match status" value="1"/>
</dbReference>
<dbReference type="Gene3D" id="3.40.1010.10">
    <property type="entry name" value="Cobalt-precorrin-4 Transmethylase, Domain 1"/>
    <property type="match status" value="1"/>
</dbReference>
<evidence type="ECO:0000256" key="2">
    <source>
        <dbReference type="ARBA" id="ARBA00022552"/>
    </source>
</evidence>
<keyword evidence="2 6" id="KW-0698">rRNA processing</keyword>
<gene>
    <name evidence="6 8" type="primary">rsmI</name>
    <name evidence="8" type="ORF">CM240_0160</name>
</gene>
<evidence type="ECO:0000313" key="9">
    <source>
        <dbReference type="Proteomes" id="UP000019426"/>
    </source>
</evidence>
<dbReference type="OrthoDB" id="9809084at2"/>
<dbReference type="RefSeq" id="WP_044035807.1">
    <property type="nucleotide sequence ID" value="NZ_HG917868.1"/>
</dbReference>
<keyword evidence="9" id="KW-1185">Reference proteome</keyword>
<evidence type="ECO:0000259" key="7">
    <source>
        <dbReference type="Pfam" id="PF00590"/>
    </source>
</evidence>
<reference evidence="8 9" key="1">
    <citation type="submission" date="2013-11" db="EMBL/GenBank/DDBJ databases">
        <title>Complete genome sequence of Clostridum sp. M2/40.</title>
        <authorList>
            <person name="Wibberg D."/>
            <person name="Puehler A."/>
            <person name="Schlueter A."/>
        </authorList>
    </citation>
    <scope>NUCLEOTIDE SEQUENCE [LARGE SCALE GENOMIC DNA]</scope>
    <source>
        <strain evidence="9">M2/40</strain>
    </source>
</reference>
<dbReference type="eggNOG" id="COG0313">
    <property type="taxonomic scope" value="Bacteria"/>
</dbReference>
<dbReference type="HAMAP" id="MF_01877">
    <property type="entry name" value="16SrRNA_methyltr_I"/>
    <property type="match status" value="1"/>
</dbReference>
<keyword evidence="1 6" id="KW-0963">Cytoplasm</keyword>
<keyword evidence="4 6" id="KW-0808">Transferase</keyword>
<dbReference type="STRING" id="1216932.CM240_0160"/>
<evidence type="ECO:0000313" key="8">
    <source>
        <dbReference type="EMBL" id="CDM67334.1"/>
    </source>
</evidence>
<dbReference type="FunFam" id="3.40.1010.10:FF:000007">
    <property type="entry name" value="Ribosomal RNA small subunit methyltransferase I"/>
    <property type="match status" value="1"/>
</dbReference>
<name>W6RUN8_9CLOT</name>
<dbReference type="GO" id="GO:0005737">
    <property type="term" value="C:cytoplasm"/>
    <property type="evidence" value="ECO:0007669"/>
    <property type="project" value="UniProtKB-SubCell"/>
</dbReference>
<feature type="domain" description="Tetrapyrrole methylase" evidence="7">
    <location>
        <begin position="4"/>
        <end position="203"/>
    </location>
</feature>
<dbReference type="EMBL" id="HG917868">
    <property type="protein sequence ID" value="CDM67334.1"/>
    <property type="molecule type" value="Genomic_DNA"/>
</dbReference>
<dbReference type="CDD" id="cd11648">
    <property type="entry name" value="RsmI"/>
    <property type="match status" value="1"/>
</dbReference>
<dbReference type="KEGG" id="clt:CM240_0160"/>
<dbReference type="InterPro" id="IPR008189">
    <property type="entry name" value="rRNA_ssu_MeTfrase_I"/>
</dbReference>
<organism evidence="8 9">
    <name type="scientific">Clostridium bornimense</name>
    <dbReference type="NCBI Taxonomy" id="1216932"/>
    <lineage>
        <taxon>Bacteria</taxon>
        <taxon>Bacillati</taxon>
        <taxon>Bacillota</taxon>
        <taxon>Clostridia</taxon>
        <taxon>Eubacteriales</taxon>
        <taxon>Clostridiaceae</taxon>
        <taxon>Clostridium</taxon>
    </lineage>
</organism>